<feature type="domain" description="Nudix hydrolase" evidence="5">
    <location>
        <begin position="63"/>
        <end position="197"/>
    </location>
</feature>
<comment type="caution">
    <text evidence="6">The sequence shown here is derived from an EMBL/GenBank/DDBJ whole genome shotgun (WGS) entry which is preliminary data.</text>
</comment>
<reference evidence="6 7" key="1">
    <citation type="submission" date="2022-02" db="EMBL/GenBank/DDBJ databases">
        <title>The car tank lid bacteriome: a reservoir of bacteria with potential in bioremediation of fuel.</title>
        <authorList>
            <person name="Vidal-Verdu A."/>
            <person name="Gomez-Martinez D."/>
            <person name="Latorre-Perez A."/>
            <person name="Pereto J."/>
            <person name="Porcar M."/>
        </authorList>
    </citation>
    <scope>NUCLEOTIDE SEQUENCE [LARGE SCALE GENOMIC DNA]</scope>
    <source>
        <strain evidence="6 7">4D.3</strain>
    </source>
</reference>
<dbReference type="CDD" id="cd03673">
    <property type="entry name" value="NUDIX_Ap6A_hydrolase"/>
    <property type="match status" value="1"/>
</dbReference>
<keyword evidence="2 3" id="KW-0378">Hydrolase</keyword>
<organism evidence="6 7">
    <name type="scientific">Isoptericola peretonis</name>
    <dbReference type="NCBI Taxonomy" id="2918523"/>
    <lineage>
        <taxon>Bacteria</taxon>
        <taxon>Bacillati</taxon>
        <taxon>Actinomycetota</taxon>
        <taxon>Actinomycetes</taxon>
        <taxon>Micrococcales</taxon>
        <taxon>Promicromonosporaceae</taxon>
        <taxon>Isoptericola</taxon>
    </lineage>
</organism>
<dbReference type="InterPro" id="IPR000086">
    <property type="entry name" value="NUDIX_hydrolase_dom"/>
</dbReference>
<keyword evidence="7" id="KW-1185">Reference proteome</keyword>
<evidence type="ECO:0000256" key="4">
    <source>
        <dbReference type="SAM" id="MobiDB-lite"/>
    </source>
</evidence>
<comment type="similarity">
    <text evidence="1 3">Belongs to the Nudix hydrolase family.</text>
</comment>
<dbReference type="InterPro" id="IPR015797">
    <property type="entry name" value="NUDIX_hydrolase-like_dom_sf"/>
</dbReference>
<evidence type="ECO:0000259" key="5">
    <source>
        <dbReference type="PROSITE" id="PS51462"/>
    </source>
</evidence>
<dbReference type="InterPro" id="IPR020476">
    <property type="entry name" value="Nudix_hydrolase"/>
</dbReference>
<dbReference type="Proteomes" id="UP001651050">
    <property type="component" value="Unassembled WGS sequence"/>
</dbReference>
<dbReference type="EMBL" id="JALQCY010000003">
    <property type="protein sequence ID" value="MCK9794178.1"/>
    <property type="molecule type" value="Genomic_DNA"/>
</dbReference>
<dbReference type="SUPFAM" id="SSF55811">
    <property type="entry name" value="Nudix"/>
    <property type="match status" value="1"/>
</dbReference>
<dbReference type="InterPro" id="IPR020084">
    <property type="entry name" value="NUDIX_hydrolase_CS"/>
</dbReference>
<evidence type="ECO:0000313" key="6">
    <source>
        <dbReference type="EMBL" id="MCK9794178.1"/>
    </source>
</evidence>
<accession>A0ABT0J3X5</accession>
<proteinExistence type="inferred from homology"/>
<name>A0ABT0J3X5_9MICO</name>
<dbReference type="Gene3D" id="3.90.79.10">
    <property type="entry name" value="Nucleoside Triphosphate Pyrophosphohydrolase"/>
    <property type="match status" value="1"/>
</dbReference>
<evidence type="ECO:0000313" key="7">
    <source>
        <dbReference type="Proteomes" id="UP001651050"/>
    </source>
</evidence>
<protein>
    <submittedName>
        <fullName evidence="6">NUDIX hydrolase</fullName>
    </submittedName>
</protein>
<dbReference type="GO" id="GO:0016787">
    <property type="term" value="F:hydrolase activity"/>
    <property type="evidence" value="ECO:0007669"/>
    <property type="project" value="UniProtKB-KW"/>
</dbReference>
<dbReference type="Pfam" id="PF00293">
    <property type="entry name" value="NUDIX"/>
    <property type="match status" value="1"/>
</dbReference>
<dbReference type="RefSeq" id="WP_416344032.1">
    <property type="nucleotide sequence ID" value="NZ_JALQCY010000003.1"/>
</dbReference>
<dbReference type="PROSITE" id="PS00893">
    <property type="entry name" value="NUDIX_BOX"/>
    <property type="match status" value="1"/>
</dbReference>
<dbReference type="PANTHER" id="PTHR43736">
    <property type="entry name" value="ADP-RIBOSE PYROPHOSPHATASE"/>
    <property type="match status" value="1"/>
</dbReference>
<evidence type="ECO:0000256" key="1">
    <source>
        <dbReference type="ARBA" id="ARBA00005582"/>
    </source>
</evidence>
<dbReference type="PRINTS" id="PR00502">
    <property type="entry name" value="NUDIXFAMILY"/>
</dbReference>
<dbReference type="PROSITE" id="PS51462">
    <property type="entry name" value="NUDIX"/>
    <property type="match status" value="1"/>
</dbReference>
<evidence type="ECO:0000256" key="2">
    <source>
        <dbReference type="ARBA" id="ARBA00022801"/>
    </source>
</evidence>
<evidence type="ECO:0000256" key="3">
    <source>
        <dbReference type="RuleBase" id="RU003476"/>
    </source>
</evidence>
<dbReference type="PANTHER" id="PTHR43736:SF1">
    <property type="entry name" value="DIHYDRONEOPTERIN TRIPHOSPHATE DIPHOSPHATASE"/>
    <property type="match status" value="1"/>
</dbReference>
<gene>
    <name evidence="6" type="ORF">M1843_10515</name>
</gene>
<feature type="region of interest" description="Disordered" evidence="4">
    <location>
        <begin position="1"/>
        <end position="44"/>
    </location>
</feature>
<sequence>MSSPAPVPGPRRGRPAAGVPVPPGGHPLKVDPARLAGPRGTTTPAVVGVAPSGTTAHLPVHEETSAGGLAVRFSPGGPEAAVIVRRNRGGRLEWCLPKGHLEGDETPEQAAVREIREETGILGTVRTRLGVIDYWFSGEDHRVHKMVHHFLLRAEGGTITAAGDPDGEAEDALWVPVEQLTERLSYPNEQRLAGVAQQVLRRDPGVLGHAGAPGRGHVE</sequence>